<organism evidence="1 2">
    <name type="scientific">Companilactobacillus mishanensis</name>
    <dbReference type="NCBI Taxonomy" id="2486008"/>
    <lineage>
        <taxon>Bacteria</taxon>
        <taxon>Bacillati</taxon>
        <taxon>Bacillota</taxon>
        <taxon>Bacilli</taxon>
        <taxon>Lactobacillales</taxon>
        <taxon>Lactobacillaceae</taxon>
        <taxon>Companilactobacillus</taxon>
    </lineage>
</organism>
<name>A0A5P0ZK02_9LACO</name>
<proteinExistence type="predicted"/>
<dbReference type="Proteomes" id="UP000380386">
    <property type="component" value="Unassembled WGS sequence"/>
</dbReference>
<gene>
    <name evidence="1" type="ORF">FHL02_10290</name>
</gene>
<accession>A0A5P0ZK02</accession>
<dbReference type="OrthoDB" id="2248780at2"/>
<dbReference type="AlphaFoldDB" id="A0A5P0ZK02"/>
<comment type="caution">
    <text evidence="1">The sequence shown here is derived from an EMBL/GenBank/DDBJ whole genome shotgun (WGS) entry which is preliminary data.</text>
</comment>
<evidence type="ECO:0000313" key="2">
    <source>
        <dbReference type="Proteomes" id="UP000380386"/>
    </source>
</evidence>
<sequence>MDLTTGFAKAIENEQLIHGVMKRVHIYQMNDNYQDYVQEAMIIYAKAYVDYLAEERDVEKFNVYIFQKLVWRMTDLLRSEKKFFDIHSLEVFDFERVEQVTSEDFFEDFDLDCLTDFERGLFFDCFIQQIPLSKLADKYECSDRNLRYHRDNIKAKLRKRFS</sequence>
<protein>
    <submittedName>
        <fullName evidence="1">Sigma-70 family RNA polymerase sigma factor</fullName>
    </submittedName>
</protein>
<dbReference type="EMBL" id="VDFM01000017">
    <property type="protein sequence ID" value="MQS53409.1"/>
    <property type="molecule type" value="Genomic_DNA"/>
</dbReference>
<reference evidence="1 2" key="1">
    <citation type="journal article" date="2019" name="Syst. Appl. Microbiol.">
        <title>Polyphasic characterization of two novel Lactobacillus spp. isolated from blown salami packages: Description of Lactobacillus halodurans sp. nov. and Lactobacillus salsicarnum sp. nov.</title>
        <authorList>
            <person name="Schuster J.A."/>
            <person name="Klingl A."/>
            <person name="Vogel R.F."/>
            <person name="Ehrmann M.A."/>
        </authorList>
    </citation>
    <scope>NUCLEOTIDE SEQUENCE [LARGE SCALE GENOMIC DNA]</scope>
    <source>
        <strain evidence="1 2">TMW 1.2118</strain>
    </source>
</reference>
<dbReference type="RefSeq" id="WP_153383868.1">
    <property type="nucleotide sequence ID" value="NZ_VDFL01000003.1"/>
</dbReference>
<evidence type="ECO:0000313" key="1">
    <source>
        <dbReference type="EMBL" id="MQS53409.1"/>
    </source>
</evidence>